<accession>A0A9P4PT36</accession>
<dbReference type="InterPro" id="IPR046341">
    <property type="entry name" value="SET_dom_sf"/>
</dbReference>
<reference evidence="2" key="1">
    <citation type="journal article" date="2020" name="Stud. Mycol.">
        <title>101 Dothideomycetes genomes: a test case for predicting lifestyles and emergence of pathogens.</title>
        <authorList>
            <person name="Haridas S."/>
            <person name="Albert R."/>
            <person name="Binder M."/>
            <person name="Bloem J."/>
            <person name="Labutti K."/>
            <person name="Salamov A."/>
            <person name="Andreopoulos B."/>
            <person name="Baker S."/>
            <person name="Barry K."/>
            <person name="Bills G."/>
            <person name="Bluhm B."/>
            <person name="Cannon C."/>
            <person name="Castanera R."/>
            <person name="Culley D."/>
            <person name="Daum C."/>
            <person name="Ezra D."/>
            <person name="Gonzalez J."/>
            <person name="Henrissat B."/>
            <person name="Kuo A."/>
            <person name="Liang C."/>
            <person name="Lipzen A."/>
            <person name="Lutzoni F."/>
            <person name="Magnuson J."/>
            <person name="Mondo S."/>
            <person name="Nolan M."/>
            <person name="Ohm R."/>
            <person name="Pangilinan J."/>
            <person name="Park H.-J."/>
            <person name="Ramirez L."/>
            <person name="Alfaro M."/>
            <person name="Sun H."/>
            <person name="Tritt A."/>
            <person name="Yoshinaga Y."/>
            <person name="Zwiers L.-H."/>
            <person name="Turgeon B."/>
            <person name="Goodwin S."/>
            <person name="Spatafora J."/>
            <person name="Crous P."/>
            <person name="Grigoriev I."/>
        </authorList>
    </citation>
    <scope>NUCLEOTIDE SEQUENCE</scope>
    <source>
        <strain evidence="2">CBS 690.94</strain>
    </source>
</reference>
<dbReference type="OrthoDB" id="265717at2759"/>
<evidence type="ECO:0000313" key="3">
    <source>
        <dbReference type="Proteomes" id="UP000799764"/>
    </source>
</evidence>
<sequence>MGIDEGFDMVPPLSKGVADRRDWDQFIAVIMDHYKDDPKVEVRPNYIFFNAGEGPILPSEGYKLLRFSSKISGSTAHRTGVEAYLFTVTRLAKQHFGSRVQHWNDGVEVYGTYSWDEVNDSFGTYEQPDKPEVHPTDASVTTGLNPIKESTRDIRVFEIKDITGKGKGLVARCDISKGLQILCEKPLFTARSTQFNDIESMLARKLGTLPKDVQRQFLSFHNHSTGKNPFTNTFKTNALPCGVGSAVGAIYPTICRINHSCFPNAHNSWDDDAGHETIYAIRPIKSG</sequence>
<gene>
    <name evidence="2" type="ORF">P171DRAFT_336698</name>
</gene>
<evidence type="ECO:0000313" key="2">
    <source>
        <dbReference type="EMBL" id="KAF2449697.1"/>
    </source>
</evidence>
<dbReference type="SUPFAM" id="SSF82199">
    <property type="entry name" value="SET domain"/>
    <property type="match status" value="1"/>
</dbReference>
<dbReference type="AlphaFoldDB" id="A0A9P4PT36"/>
<dbReference type="PANTHER" id="PTHR47332">
    <property type="entry name" value="SET DOMAIN-CONTAINING PROTEIN 5"/>
    <property type="match status" value="1"/>
</dbReference>
<dbReference type="PANTHER" id="PTHR47332:SF4">
    <property type="entry name" value="SET DOMAIN-CONTAINING PROTEIN 5"/>
    <property type="match status" value="1"/>
</dbReference>
<dbReference type="Proteomes" id="UP000799764">
    <property type="component" value="Unassembled WGS sequence"/>
</dbReference>
<dbReference type="PROSITE" id="PS50280">
    <property type="entry name" value="SET"/>
    <property type="match status" value="1"/>
</dbReference>
<protein>
    <recommendedName>
        <fullName evidence="1">SET domain-containing protein</fullName>
    </recommendedName>
</protein>
<name>A0A9P4PT36_9PLEO</name>
<feature type="non-terminal residue" evidence="2">
    <location>
        <position position="287"/>
    </location>
</feature>
<dbReference type="Pfam" id="PF00856">
    <property type="entry name" value="SET"/>
    <property type="match status" value="1"/>
</dbReference>
<dbReference type="CDD" id="cd20071">
    <property type="entry name" value="SET_SMYD"/>
    <property type="match status" value="1"/>
</dbReference>
<dbReference type="EMBL" id="MU001494">
    <property type="protein sequence ID" value="KAF2449697.1"/>
    <property type="molecule type" value="Genomic_DNA"/>
</dbReference>
<organism evidence="2 3">
    <name type="scientific">Karstenula rhodostoma CBS 690.94</name>
    <dbReference type="NCBI Taxonomy" id="1392251"/>
    <lineage>
        <taxon>Eukaryota</taxon>
        <taxon>Fungi</taxon>
        <taxon>Dikarya</taxon>
        <taxon>Ascomycota</taxon>
        <taxon>Pezizomycotina</taxon>
        <taxon>Dothideomycetes</taxon>
        <taxon>Pleosporomycetidae</taxon>
        <taxon>Pleosporales</taxon>
        <taxon>Massarineae</taxon>
        <taxon>Didymosphaeriaceae</taxon>
        <taxon>Karstenula</taxon>
    </lineage>
</organism>
<keyword evidence="3" id="KW-1185">Reference proteome</keyword>
<dbReference type="Gene3D" id="2.170.270.10">
    <property type="entry name" value="SET domain"/>
    <property type="match status" value="1"/>
</dbReference>
<feature type="domain" description="SET" evidence="1">
    <location>
        <begin position="152"/>
        <end position="287"/>
    </location>
</feature>
<proteinExistence type="predicted"/>
<evidence type="ECO:0000259" key="1">
    <source>
        <dbReference type="PROSITE" id="PS50280"/>
    </source>
</evidence>
<dbReference type="InterPro" id="IPR001214">
    <property type="entry name" value="SET_dom"/>
</dbReference>
<comment type="caution">
    <text evidence="2">The sequence shown here is derived from an EMBL/GenBank/DDBJ whole genome shotgun (WGS) entry which is preliminary data.</text>
</comment>
<dbReference type="InterPro" id="IPR053185">
    <property type="entry name" value="SET_domain_protein"/>
</dbReference>